<dbReference type="AlphaFoldDB" id="A0A250KNK2"/>
<dbReference type="KEGG" id="mmai:sS8_1310"/>
<sequence>MTERTEYFEDADAIVTAVLLGDFDAAELLVKRGVDINAQDEIGRTAIMMAIEEDWAGTAWVEFLIENGADVNALDKDGDSALDIAKYRRRNDIVELLLANGAKGKDGASAKELRDDSIYAAFEQADVVKRLVAEIEKKKP</sequence>
<gene>
    <name evidence="4" type="ORF">sS8_1310</name>
</gene>
<dbReference type="PROSITE" id="PS50297">
    <property type="entry name" value="ANK_REP_REGION"/>
    <property type="match status" value="1"/>
</dbReference>
<feature type="repeat" description="ANK" evidence="3">
    <location>
        <begin position="42"/>
        <end position="76"/>
    </location>
</feature>
<dbReference type="Gene3D" id="1.25.40.20">
    <property type="entry name" value="Ankyrin repeat-containing domain"/>
    <property type="match status" value="1"/>
</dbReference>
<reference evidence="4 5" key="1">
    <citation type="submission" date="2016-12" db="EMBL/GenBank/DDBJ databases">
        <title>Genome sequencing of Methylocaldum marinum.</title>
        <authorList>
            <person name="Takeuchi M."/>
            <person name="Kamagata Y."/>
            <person name="Hiraoka S."/>
            <person name="Oshima K."/>
            <person name="Hattori M."/>
            <person name="Iwasaki W."/>
        </authorList>
    </citation>
    <scope>NUCLEOTIDE SEQUENCE [LARGE SCALE GENOMIC DNA]</scope>
    <source>
        <strain evidence="4 5">S8</strain>
    </source>
</reference>
<accession>A0A250KNK2</accession>
<dbReference type="EMBL" id="AP017928">
    <property type="protein sequence ID" value="BBA33270.1"/>
    <property type="molecule type" value="Genomic_DNA"/>
</dbReference>
<dbReference type="OrthoDB" id="9812708at2"/>
<keyword evidence="2 3" id="KW-0040">ANK repeat</keyword>
<evidence type="ECO:0000256" key="2">
    <source>
        <dbReference type="ARBA" id="ARBA00023043"/>
    </source>
</evidence>
<dbReference type="PROSITE" id="PS50088">
    <property type="entry name" value="ANK_REPEAT"/>
    <property type="match status" value="2"/>
</dbReference>
<dbReference type="SMART" id="SM00248">
    <property type="entry name" value="ANK"/>
    <property type="match status" value="3"/>
</dbReference>
<evidence type="ECO:0000313" key="4">
    <source>
        <dbReference type="EMBL" id="BBA33270.1"/>
    </source>
</evidence>
<evidence type="ECO:0000313" key="5">
    <source>
        <dbReference type="Proteomes" id="UP000266313"/>
    </source>
</evidence>
<dbReference type="Proteomes" id="UP000266313">
    <property type="component" value="Chromosome"/>
</dbReference>
<protein>
    <submittedName>
        <fullName evidence="4">Ankyrin repeat-containing protein</fullName>
    </submittedName>
</protein>
<organism evidence="4 5">
    <name type="scientific">Methylocaldum marinum</name>
    <dbReference type="NCBI Taxonomy" id="1432792"/>
    <lineage>
        <taxon>Bacteria</taxon>
        <taxon>Pseudomonadati</taxon>
        <taxon>Pseudomonadota</taxon>
        <taxon>Gammaproteobacteria</taxon>
        <taxon>Methylococcales</taxon>
        <taxon>Methylococcaceae</taxon>
        <taxon>Methylocaldum</taxon>
    </lineage>
</organism>
<dbReference type="SUPFAM" id="SSF48403">
    <property type="entry name" value="Ankyrin repeat"/>
    <property type="match status" value="1"/>
</dbReference>
<dbReference type="PANTHER" id="PTHR24171">
    <property type="entry name" value="ANKYRIN REPEAT DOMAIN-CONTAINING PROTEIN 39-RELATED"/>
    <property type="match status" value="1"/>
</dbReference>
<feature type="repeat" description="ANK" evidence="3">
    <location>
        <begin position="9"/>
        <end position="41"/>
    </location>
</feature>
<evidence type="ECO:0000256" key="3">
    <source>
        <dbReference type="PROSITE-ProRule" id="PRU00023"/>
    </source>
</evidence>
<keyword evidence="1" id="KW-0677">Repeat</keyword>
<dbReference type="RefSeq" id="WP_119628904.1">
    <property type="nucleotide sequence ID" value="NZ_AP017928.1"/>
</dbReference>
<proteinExistence type="predicted"/>
<dbReference type="InterPro" id="IPR002110">
    <property type="entry name" value="Ankyrin_rpt"/>
</dbReference>
<name>A0A250KNK2_9GAMM</name>
<keyword evidence="5" id="KW-1185">Reference proteome</keyword>
<evidence type="ECO:0000256" key="1">
    <source>
        <dbReference type="ARBA" id="ARBA00022737"/>
    </source>
</evidence>
<dbReference type="Pfam" id="PF12796">
    <property type="entry name" value="Ank_2"/>
    <property type="match status" value="1"/>
</dbReference>
<dbReference type="InterPro" id="IPR036770">
    <property type="entry name" value="Ankyrin_rpt-contain_sf"/>
</dbReference>